<dbReference type="Gene3D" id="1.10.10.10">
    <property type="entry name" value="Winged helix-like DNA-binding domain superfamily/Winged helix DNA-binding domain"/>
    <property type="match status" value="1"/>
</dbReference>
<organism evidence="6 7">
    <name type="scientific">Bordetella genomosp. 4</name>
    <dbReference type="NCBI Taxonomy" id="463044"/>
    <lineage>
        <taxon>Bacteria</taxon>
        <taxon>Pseudomonadati</taxon>
        <taxon>Pseudomonadota</taxon>
        <taxon>Betaproteobacteria</taxon>
        <taxon>Burkholderiales</taxon>
        <taxon>Alcaligenaceae</taxon>
        <taxon>Bordetella</taxon>
    </lineage>
</organism>
<dbReference type="InterPro" id="IPR005119">
    <property type="entry name" value="LysR_subst-bd"/>
</dbReference>
<dbReference type="InterPro" id="IPR036388">
    <property type="entry name" value="WH-like_DNA-bd_sf"/>
</dbReference>
<dbReference type="EMBL" id="NEVQ01000003">
    <property type="protein sequence ID" value="OZI64860.1"/>
    <property type="molecule type" value="Genomic_DNA"/>
</dbReference>
<evidence type="ECO:0000313" key="6">
    <source>
        <dbReference type="EMBL" id="OZI64860.1"/>
    </source>
</evidence>
<evidence type="ECO:0000256" key="1">
    <source>
        <dbReference type="ARBA" id="ARBA00009437"/>
    </source>
</evidence>
<comment type="similarity">
    <text evidence="1">Belongs to the LysR transcriptional regulatory family.</text>
</comment>
<evidence type="ECO:0000256" key="3">
    <source>
        <dbReference type="ARBA" id="ARBA00023125"/>
    </source>
</evidence>
<dbReference type="PRINTS" id="PR00039">
    <property type="entry name" value="HTHLYSR"/>
</dbReference>
<evidence type="ECO:0000256" key="4">
    <source>
        <dbReference type="ARBA" id="ARBA00023163"/>
    </source>
</evidence>
<dbReference type="InterPro" id="IPR000847">
    <property type="entry name" value="LysR_HTH_N"/>
</dbReference>
<sequence length="328" mass="36402">MLNTRPWYIRSRLKTRHLLLLVALAETGNIHRAAAALSMTQPAASKMLREMEHMLDVPLFERLPRGVRPTEYGQALIRHARLLVESLDQARDEIAHLKDGQAGHVRIGAITSPAVSLLPAAIAEIKQQWPRLTITVEVESSNLLLERLAQERLDLVIGRLSPEHDKLALNFEPLDFEPVNAVARPDHPLLQQPELSLTQVADASWIVPPMGSVLRHRFELMFQHASLRPPTSVVESPALLFITSLLERSDMLAVLPVDVARYYSACGLVAILPLPMPCQMDDYGLITRNDRLLSPATARLLEILRTRAGARTESPLPATPAIAAAPPR</sequence>
<dbReference type="Proteomes" id="UP000216885">
    <property type="component" value="Unassembled WGS sequence"/>
</dbReference>
<keyword evidence="4" id="KW-0804">Transcription</keyword>
<dbReference type="InterPro" id="IPR037405">
    <property type="entry name" value="GbpR_PBP2"/>
</dbReference>
<dbReference type="PROSITE" id="PS50931">
    <property type="entry name" value="HTH_LYSR"/>
    <property type="match status" value="1"/>
</dbReference>
<keyword evidence="3" id="KW-0238">DNA-binding</keyword>
<accession>A0A261UUC0</accession>
<dbReference type="Pfam" id="PF00126">
    <property type="entry name" value="HTH_1"/>
    <property type="match status" value="1"/>
</dbReference>
<dbReference type="GO" id="GO:0003700">
    <property type="term" value="F:DNA-binding transcription factor activity"/>
    <property type="evidence" value="ECO:0007669"/>
    <property type="project" value="InterPro"/>
</dbReference>
<comment type="caution">
    <text evidence="6">The sequence shown here is derived from an EMBL/GenBank/DDBJ whole genome shotgun (WGS) entry which is preliminary data.</text>
</comment>
<feature type="domain" description="HTH lysR-type" evidence="5">
    <location>
        <begin position="13"/>
        <end position="70"/>
    </location>
</feature>
<dbReference type="GO" id="GO:0003677">
    <property type="term" value="F:DNA binding"/>
    <property type="evidence" value="ECO:0007669"/>
    <property type="project" value="UniProtKB-KW"/>
</dbReference>
<gene>
    <name evidence="6" type="ORF">CAL20_04240</name>
</gene>
<dbReference type="CDD" id="cd08435">
    <property type="entry name" value="PBP2_GbpR"/>
    <property type="match status" value="1"/>
</dbReference>
<protein>
    <submittedName>
        <fullName evidence="6">LysR family transcriptional regulator</fullName>
    </submittedName>
</protein>
<dbReference type="PANTHER" id="PTHR30419">
    <property type="entry name" value="HTH-TYPE TRANSCRIPTIONAL REGULATOR YBHD"/>
    <property type="match status" value="1"/>
</dbReference>
<dbReference type="OrthoDB" id="8804410at2"/>
<proteinExistence type="inferred from homology"/>
<dbReference type="Gene3D" id="3.40.190.290">
    <property type="match status" value="1"/>
</dbReference>
<keyword evidence="2" id="KW-0805">Transcription regulation</keyword>
<dbReference type="Pfam" id="PF03466">
    <property type="entry name" value="LysR_substrate"/>
    <property type="match status" value="1"/>
</dbReference>
<keyword evidence="7" id="KW-1185">Reference proteome</keyword>
<dbReference type="PANTHER" id="PTHR30419:SF8">
    <property type="entry name" value="NITROGEN ASSIMILATION TRANSCRIPTIONAL ACTIVATOR-RELATED"/>
    <property type="match status" value="1"/>
</dbReference>
<name>A0A261UUC0_9BORD</name>
<evidence type="ECO:0000259" key="5">
    <source>
        <dbReference type="PROSITE" id="PS50931"/>
    </source>
</evidence>
<dbReference type="InterPro" id="IPR036390">
    <property type="entry name" value="WH_DNA-bd_sf"/>
</dbReference>
<dbReference type="SUPFAM" id="SSF46785">
    <property type="entry name" value="Winged helix' DNA-binding domain"/>
    <property type="match status" value="1"/>
</dbReference>
<dbReference type="FunFam" id="1.10.10.10:FF:000001">
    <property type="entry name" value="LysR family transcriptional regulator"/>
    <property type="match status" value="1"/>
</dbReference>
<reference evidence="6 7" key="1">
    <citation type="submission" date="2017-05" db="EMBL/GenBank/DDBJ databases">
        <title>Complete and WGS of Bordetella genogroups.</title>
        <authorList>
            <person name="Spilker T."/>
            <person name="LiPuma J."/>
        </authorList>
    </citation>
    <scope>NUCLEOTIDE SEQUENCE [LARGE SCALE GENOMIC DNA]</scope>
    <source>
        <strain evidence="6 7">AU9919</strain>
    </source>
</reference>
<dbReference type="GO" id="GO:0005829">
    <property type="term" value="C:cytosol"/>
    <property type="evidence" value="ECO:0007669"/>
    <property type="project" value="TreeGrafter"/>
</dbReference>
<dbReference type="AlphaFoldDB" id="A0A261UUC0"/>
<dbReference type="InterPro" id="IPR050950">
    <property type="entry name" value="HTH-type_LysR_regulators"/>
</dbReference>
<evidence type="ECO:0000256" key="2">
    <source>
        <dbReference type="ARBA" id="ARBA00023015"/>
    </source>
</evidence>
<dbReference type="SUPFAM" id="SSF53850">
    <property type="entry name" value="Periplasmic binding protein-like II"/>
    <property type="match status" value="1"/>
</dbReference>
<dbReference type="RefSeq" id="WP_094819830.1">
    <property type="nucleotide sequence ID" value="NZ_NEVO01000002.1"/>
</dbReference>
<evidence type="ECO:0000313" key="7">
    <source>
        <dbReference type="Proteomes" id="UP000216885"/>
    </source>
</evidence>